<dbReference type="KEGG" id="psey:GU243_01270"/>
<dbReference type="EC" id="2.7.13.3" evidence="3"/>
<keyword evidence="5" id="KW-0808">Transferase</keyword>
<dbReference type="CDD" id="cd00082">
    <property type="entry name" value="HisKA"/>
    <property type="match status" value="1"/>
</dbReference>
<comment type="subcellular location">
    <subcellularLocation>
        <location evidence="2">Cell membrane</location>
    </subcellularLocation>
</comment>
<dbReference type="EMBL" id="CP047898">
    <property type="protein sequence ID" value="QHK18631.1"/>
    <property type="molecule type" value="Genomic_DNA"/>
</dbReference>
<keyword evidence="12" id="KW-1185">Reference proteome</keyword>
<feature type="domain" description="Histidine kinase" evidence="10">
    <location>
        <begin position="158"/>
        <end position="372"/>
    </location>
</feature>
<dbReference type="InterPro" id="IPR036097">
    <property type="entry name" value="HisK_dim/P_sf"/>
</dbReference>
<dbReference type="SUPFAM" id="SSF47384">
    <property type="entry name" value="Homodimeric domain of signal transducing histidine kinase"/>
    <property type="match status" value="1"/>
</dbReference>
<dbReference type="InterPro" id="IPR005467">
    <property type="entry name" value="His_kinase_dom"/>
</dbReference>
<dbReference type="PRINTS" id="PR00344">
    <property type="entry name" value="BCTRLSENSOR"/>
</dbReference>
<reference evidence="11 12" key="1">
    <citation type="submission" date="2020-01" db="EMBL/GenBank/DDBJ databases">
        <title>Pseudarthrobacter psychrotolerans sp. nov., isolated from antarctic soil.</title>
        <authorList>
            <person name="Shin Y."/>
            <person name="Park W."/>
        </authorList>
    </citation>
    <scope>NUCLEOTIDE SEQUENCE [LARGE SCALE GENOMIC DNA]</scope>
    <source>
        <strain evidence="11 12">YJ56</strain>
    </source>
</reference>
<dbReference type="InterPro" id="IPR003594">
    <property type="entry name" value="HATPase_dom"/>
</dbReference>
<dbReference type="AlphaFoldDB" id="A0A6P1NPB0"/>
<dbReference type="PANTHER" id="PTHR45453:SF1">
    <property type="entry name" value="PHOSPHATE REGULON SENSOR PROTEIN PHOR"/>
    <property type="match status" value="1"/>
</dbReference>
<feature type="transmembrane region" description="Helical" evidence="9">
    <location>
        <begin position="36"/>
        <end position="59"/>
    </location>
</feature>
<dbReference type="Gene3D" id="1.10.287.130">
    <property type="match status" value="1"/>
</dbReference>
<dbReference type="InterPro" id="IPR036890">
    <property type="entry name" value="HATPase_C_sf"/>
</dbReference>
<evidence type="ECO:0000256" key="2">
    <source>
        <dbReference type="ARBA" id="ARBA00004236"/>
    </source>
</evidence>
<feature type="transmembrane region" description="Helical" evidence="9">
    <location>
        <begin position="6"/>
        <end position="27"/>
    </location>
</feature>
<evidence type="ECO:0000256" key="4">
    <source>
        <dbReference type="ARBA" id="ARBA00022553"/>
    </source>
</evidence>
<dbReference type="Pfam" id="PF02518">
    <property type="entry name" value="HATPase_c"/>
    <property type="match status" value="1"/>
</dbReference>
<dbReference type="GO" id="GO:0016036">
    <property type="term" value="P:cellular response to phosphate starvation"/>
    <property type="evidence" value="ECO:0007669"/>
    <property type="project" value="TreeGrafter"/>
</dbReference>
<proteinExistence type="predicted"/>
<dbReference type="SMART" id="SM00388">
    <property type="entry name" value="HisKA"/>
    <property type="match status" value="1"/>
</dbReference>
<dbReference type="GO" id="GO:0005886">
    <property type="term" value="C:plasma membrane"/>
    <property type="evidence" value="ECO:0007669"/>
    <property type="project" value="UniProtKB-SubCell"/>
</dbReference>
<dbReference type="InterPro" id="IPR050351">
    <property type="entry name" value="BphY/WalK/GraS-like"/>
</dbReference>
<keyword evidence="4" id="KW-0597">Phosphoprotein</keyword>
<evidence type="ECO:0000256" key="9">
    <source>
        <dbReference type="SAM" id="Phobius"/>
    </source>
</evidence>
<comment type="catalytic activity">
    <reaction evidence="1">
        <text>ATP + protein L-histidine = ADP + protein N-phospho-L-histidine.</text>
        <dbReference type="EC" id="2.7.13.3"/>
    </reaction>
</comment>
<sequence>MTSVDLFTIVAVVLSWALAIGALTVVLQRLLRRTSIVVQILLVVLATVAILVAGMVSAFNAMFISEADLQVMWFILAIASVVAAVVAVLLGVGLARNTNRLAGDAARIGRGEPVAPQRKMTSELSALAAELAATSHKLEESRQREQAVEAARRELVAWVSHDLRTPLASMRAMAEALEDGVAEDVSGYHQRIIGQADQMAVLVNDLLELSKIQAGTLVLDHQQLDLYDVVSDVIADLAPVAASRAIAINGDAVAPTIVVADGASLSRAIRNVILNGILYSVHGSTVSVAVTSTAGEAVVEVRDGCGGIPVEDLPRMLTAGWQKDTGRTKSRYSGAGVGLSMVNGIIQAHRGALEVANIDGGCRFLLRIPAGQQSPGTGI</sequence>
<keyword evidence="9" id="KW-1133">Transmembrane helix</keyword>
<dbReference type="GO" id="GO:0000155">
    <property type="term" value="F:phosphorelay sensor kinase activity"/>
    <property type="evidence" value="ECO:0007669"/>
    <property type="project" value="InterPro"/>
</dbReference>
<keyword evidence="6 11" id="KW-0418">Kinase</keyword>
<dbReference type="InterPro" id="IPR003661">
    <property type="entry name" value="HisK_dim/P_dom"/>
</dbReference>
<evidence type="ECO:0000256" key="8">
    <source>
        <dbReference type="ARBA" id="ARBA00039401"/>
    </source>
</evidence>
<accession>A0A6P1NPB0</accession>
<protein>
    <recommendedName>
        <fullName evidence="8">Sensor-like histidine kinase SenX3</fullName>
        <ecNumber evidence="3">2.7.13.3</ecNumber>
    </recommendedName>
</protein>
<feature type="transmembrane region" description="Helical" evidence="9">
    <location>
        <begin position="71"/>
        <end position="92"/>
    </location>
</feature>
<evidence type="ECO:0000313" key="11">
    <source>
        <dbReference type="EMBL" id="QHK18631.1"/>
    </source>
</evidence>
<dbReference type="GO" id="GO:0004721">
    <property type="term" value="F:phosphoprotein phosphatase activity"/>
    <property type="evidence" value="ECO:0007669"/>
    <property type="project" value="TreeGrafter"/>
</dbReference>
<dbReference type="SUPFAM" id="SSF55874">
    <property type="entry name" value="ATPase domain of HSP90 chaperone/DNA topoisomerase II/histidine kinase"/>
    <property type="match status" value="1"/>
</dbReference>
<dbReference type="SMART" id="SM00387">
    <property type="entry name" value="HATPase_c"/>
    <property type="match status" value="1"/>
</dbReference>
<dbReference type="FunFam" id="1.10.287.130:FF:000001">
    <property type="entry name" value="Two-component sensor histidine kinase"/>
    <property type="match status" value="1"/>
</dbReference>
<evidence type="ECO:0000256" key="6">
    <source>
        <dbReference type="ARBA" id="ARBA00022777"/>
    </source>
</evidence>
<evidence type="ECO:0000256" key="7">
    <source>
        <dbReference type="ARBA" id="ARBA00023012"/>
    </source>
</evidence>
<evidence type="ECO:0000259" key="10">
    <source>
        <dbReference type="PROSITE" id="PS50109"/>
    </source>
</evidence>
<gene>
    <name evidence="11" type="ORF">GU243_01270</name>
</gene>
<evidence type="ECO:0000256" key="5">
    <source>
        <dbReference type="ARBA" id="ARBA00022679"/>
    </source>
</evidence>
<organism evidence="11 12">
    <name type="scientific">Pseudarthrobacter psychrotolerans</name>
    <dbReference type="NCBI Taxonomy" id="2697569"/>
    <lineage>
        <taxon>Bacteria</taxon>
        <taxon>Bacillati</taxon>
        <taxon>Actinomycetota</taxon>
        <taxon>Actinomycetes</taxon>
        <taxon>Micrococcales</taxon>
        <taxon>Micrococcaceae</taxon>
        <taxon>Pseudarthrobacter</taxon>
    </lineage>
</organism>
<dbReference type="Pfam" id="PF00512">
    <property type="entry name" value="HisKA"/>
    <property type="match status" value="1"/>
</dbReference>
<keyword evidence="9" id="KW-0812">Transmembrane</keyword>
<dbReference type="Gene3D" id="3.30.565.10">
    <property type="entry name" value="Histidine kinase-like ATPase, C-terminal domain"/>
    <property type="match status" value="1"/>
</dbReference>
<name>A0A6P1NPB0_9MICC</name>
<keyword evidence="7" id="KW-0902">Two-component regulatory system</keyword>
<dbReference type="InterPro" id="IPR004358">
    <property type="entry name" value="Sig_transdc_His_kin-like_C"/>
</dbReference>
<dbReference type="PANTHER" id="PTHR45453">
    <property type="entry name" value="PHOSPHATE REGULON SENSOR PROTEIN PHOR"/>
    <property type="match status" value="1"/>
</dbReference>
<keyword evidence="9" id="KW-0472">Membrane</keyword>
<dbReference type="Proteomes" id="UP000464186">
    <property type="component" value="Chromosome"/>
</dbReference>
<evidence type="ECO:0000313" key="12">
    <source>
        <dbReference type="Proteomes" id="UP000464186"/>
    </source>
</evidence>
<evidence type="ECO:0000256" key="1">
    <source>
        <dbReference type="ARBA" id="ARBA00000085"/>
    </source>
</evidence>
<evidence type="ECO:0000256" key="3">
    <source>
        <dbReference type="ARBA" id="ARBA00012438"/>
    </source>
</evidence>
<dbReference type="PROSITE" id="PS50109">
    <property type="entry name" value="HIS_KIN"/>
    <property type="match status" value="1"/>
</dbReference>